<comment type="caution">
    <text evidence="1">The sequence shown here is derived from an EMBL/GenBank/DDBJ whole genome shotgun (WGS) entry which is preliminary data.</text>
</comment>
<organism evidence="1 2">
    <name type="scientific">Xenorhabdus bovienii str. kraussei Becker Underwood</name>
    <dbReference type="NCBI Taxonomy" id="1398204"/>
    <lineage>
        <taxon>Bacteria</taxon>
        <taxon>Pseudomonadati</taxon>
        <taxon>Pseudomonadota</taxon>
        <taxon>Gammaproteobacteria</taxon>
        <taxon>Enterobacterales</taxon>
        <taxon>Morganellaceae</taxon>
        <taxon>Xenorhabdus</taxon>
    </lineage>
</organism>
<dbReference type="AlphaFoldDB" id="A0A077PV55"/>
<evidence type="ECO:0000313" key="2">
    <source>
        <dbReference type="Proteomes" id="UP000028493"/>
    </source>
</evidence>
<dbReference type="EMBL" id="CBSZ010000264">
    <property type="protein sequence ID" value="CDH24953.1"/>
    <property type="molecule type" value="Genomic_DNA"/>
</dbReference>
<evidence type="ECO:0000313" key="1">
    <source>
        <dbReference type="EMBL" id="CDH24953.1"/>
    </source>
</evidence>
<dbReference type="HOGENOM" id="CLU_3124246_0_0_6"/>
<accession>A0A077PV55</accession>
<name>A0A077PV55_XENBV</name>
<proteinExistence type="predicted"/>
<gene>
    <name evidence="1" type="ORF">XBKB1_3360006</name>
</gene>
<reference evidence="1" key="1">
    <citation type="submission" date="2013-07" db="EMBL/GenBank/DDBJ databases">
        <title>Sub-species coevolution in mutualistic symbiosis.</title>
        <authorList>
            <person name="Murfin K."/>
            <person name="Klassen J."/>
            <person name="Lee M."/>
            <person name="Forst S."/>
            <person name="Stock P."/>
            <person name="Goodrich-Blair H."/>
        </authorList>
    </citation>
    <scope>NUCLEOTIDE SEQUENCE [LARGE SCALE GENOMIC DNA]</scope>
    <source>
        <strain evidence="1">Kraussei Becker Underwood</strain>
    </source>
</reference>
<sequence>MTKVCCGGCVFVSGFMLEATQPKQIRHAVSCHCYLPACDKALSTSLRATS</sequence>
<dbReference type="Proteomes" id="UP000028493">
    <property type="component" value="Unassembled WGS sequence"/>
</dbReference>
<protein>
    <submittedName>
        <fullName evidence="1">Uncharacterized protein</fullName>
    </submittedName>
</protein>